<evidence type="ECO:0000313" key="1">
    <source>
        <dbReference type="EMBL" id="KAK8934053.1"/>
    </source>
</evidence>
<sequence>MIVKEMTMMELEPDDREGDVPVKEMTMIELEPDDREGDVLIISQGRFGSAVAIRDGAIGSDVETVGPSSTSLHAIPNSTMLPLADLIFSNPFIPPEAPPAHVNPSIASSLCNGFSETPPAPSRCSTLRLLCRFR</sequence>
<organism evidence="1 2">
    <name type="scientific">Platanthera zijinensis</name>
    <dbReference type="NCBI Taxonomy" id="2320716"/>
    <lineage>
        <taxon>Eukaryota</taxon>
        <taxon>Viridiplantae</taxon>
        <taxon>Streptophyta</taxon>
        <taxon>Embryophyta</taxon>
        <taxon>Tracheophyta</taxon>
        <taxon>Spermatophyta</taxon>
        <taxon>Magnoliopsida</taxon>
        <taxon>Liliopsida</taxon>
        <taxon>Asparagales</taxon>
        <taxon>Orchidaceae</taxon>
        <taxon>Orchidoideae</taxon>
        <taxon>Orchideae</taxon>
        <taxon>Orchidinae</taxon>
        <taxon>Platanthera</taxon>
    </lineage>
</organism>
<dbReference type="AlphaFoldDB" id="A0AAP0G266"/>
<dbReference type="Proteomes" id="UP001418222">
    <property type="component" value="Unassembled WGS sequence"/>
</dbReference>
<name>A0AAP0G266_9ASPA</name>
<protein>
    <submittedName>
        <fullName evidence="1">Uncharacterized protein</fullName>
    </submittedName>
</protein>
<evidence type="ECO:0000313" key="2">
    <source>
        <dbReference type="Proteomes" id="UP001418222"/>
    </source>
</evidence>
<comment type="caution">
    <text evidence="1">The sequence shown here is derived from an EMBL/GenBank/DDBJ whole genome shotgun (WGS) entry which is preliminary data.</text>
</comment>
<proteinExistence type="predicted"/>
<dbReference type="EMBL" id="JBBWWQ010000013">
    <property type="protein sequence ID" value="KAK8934053.1"/>
    <property type="molecule type" value="Genomic_DNA"/>
</dbReference>
<accession>A0AAP0G266</accession>
<reference evidence="1 2" key="1">
    <citation type="journal article" date="2022" name="Nat. Plants">
        <title>Genomes of leafy and leafless Platanthera orchids illuminate the evolution of mycoheterotrophy.</title>
        <authorList>
            <person name="Li M.H."/>
            <person name="Liu K.W."/>
            <person name="Li Z."/>
            <person name="Lu H.C."/>
            <person name="Ye Q.L."/>
            <person name="Zhang D."/>
            <person name="Wang J.Y."/>
            <person name="Li Y.F."/>
            <person name="Zhong Z.M."/>
            <person name="Liu X."/>
            <person name="Yu X."/>
            <person name="Liu D.K."/>
            <person name="Tu X.D."/>
            <person name="Liu B."/>
            <person name="Hao Y."/>
            <person name="Liao X.Y."/>
            <person name="Jiang Y.T."/>
            <person name="Sun W.H."/>
            <person name="Chen J."/>
            <person name="Chen Y.Q."/>
            <person name="Ai Y."/>
            <person name="Zhai J.W."/>
            <person name="Wu S.S."/>
            <person name="Zhou Z."/>
            <person name="Hsiao Y.Y."/>
            <person name="Wu W.L."/>
            <person name="Chen Y.Y."/>
            <person name="Lin Y.F."/>
            <person name="Hsu J.L."/>
            <person name="Li C.Y."/>
            <person name="Wang Z.W."/>
            <person name="Zhao X."/>
            <person name="Zhong W.Y."/>
            <person name="Ma X.K."/>
            <person name="Ma L."/>
            <person name="Huang J."/>
            <person name="Chen G.Z."/>
            <person name="Huang M.Z."/>
            <person name="Huang L."/>
            <person name="Peng D.H."/>
            <person name="Luo Y.B."/>
            <person name="Zou S.Q."/>
            <person name="Chen S.P."/>
            <person name="Lan S."/>
            <person name="Tsai W.C."/>
            <person name="Van de Peer Y."/>
            <person name="Liu Z.J."/>
        </authorList>
    </citation>
    <scope>NUCLEOTIDE SEQUENCE [LARGE SCALE GENOMIC DNA]</scope>
    <source>
        <strain evidence="1">Lor287</strain>
    </source>
</reference>
<keyword evidence="2" id="KW-1185">Reference proteome</keyword>
<gene>
    <name evidence="1" type="ORF">KSP39_PZI015400</name>
</gene>